<organism evidence="3 4">
    <name type="scientific">Streptomyces chrestomyceticus</name>
    <dbReference type="NCBI Taxonomy" id="68185"/>
    <lineage>
        <taxon>Bacteria</taxon>
        <taxon>Bacillati</taxon>
        <taxon>Actinomycetota</taxon>
        <taxon>Actinomycetes</taxon>
        <taxon>Kitasatosporales</taxon>
        <taxon>Streptomycetaceae</taxon>
        <taxon>Streptomyces</taxon>
    </lineage>
</organism>
<keyword evidence="1" id="KW-0812">Transmembrane</keyword>
<keyword evidence="1" id="KW-1133">Transmembrane helix</keyword>
<dbReference type="Pfam" id="PF07811">
    <property type="entry name" value="TadE"/>
    <property type="match status" value="1"/>
</dbReference>
<sequence length="140" mass="14270">MTTVRIRGRRGVRRRRDDRGQVSVEFLGFLPILLLIALAVIQLGLAAYAVQQAGTGARAAARTATLDEADRKTTPEAAGKAAMSGWVAADASVQASEGSGEAVATATVKIPSVIPGVEFGPATRSATMALPAEPGGSTAP</sequence>
<reference evidence="3 4" key="1">
    <citation type="submission" date="2023-08" db="EMBL/GenBank/DDBJ databases">
        <authorList>
            <person name="Sharma P."/>
            <person name="Verma V."/>
            <person name="Mohan M.K."/>
            <person name="Dubey A.K."/>
        </authorList>
    </citation>
    <scope>NUCLEOTIDE SEQUENCE [LARGE SCALE GENOMIC DNA]</scope>
    <source>
        <strain evidence="3 4">ADP4</strain>
    </source>
</reference>
<gene>
    <name evidence="3" type="ORF">RB636_06500</name>
</gene>
<evidence type="ECO:0000313" key="4">
    <source>
        <dbReference type="Proteomes" id="UP001348265"/>
    </source>
</evidence>
<feature type="domain" description="TadE-like" evidence="2">
    <location>
        <begin position="20"/>
        <end position="62"/>
    </location>
</feature>
<keyword evidence="4" id="KW-1185">Reference proteome</keyword>
<evidence type="ECO:0000256" key="1">
    <source>
        <dbReference type="SAM" id="Phobius"/>
    </source>
</evidence>
<feature type="transmembrane region" description="Helical" evidence="1">
    <location>
        <begin position="21"/>
        <end position="50"/>
    </location>
</feature>
<accession>A0ABU7WNY7</accession>
<dbReference type="RefSeq" id="WP_331785683.1">
    <property type="nucleotide sequence ID" value="NZ_JAVFKM010000002.1"/>
</dbReference>
<comment type="caution">
    <text evidence="3">The sequence shown here is derived from an EMBL/GenBank/DDBJ whole genome shotgun (WGS) entry which is preliminary data.</text>
</comment>
<dbReference type="InterPro" id="IPR012495">
    <property type="entry name" value="TadE-like_dom"/>
</dbReference>
<dbReference type="Proteomes" id="UP001348265">
    <property type="component" value="Unassembled WGS sequence"/>
</dbReference>
<evidence type="ECO:0000259" key="2">
    <source>
        <dbReference type="Pfam" id="PF07811"/>
    </source>
</evidence>
<keyword evidence="1" id="KW-0472">Membrane</keyword>
<dbReference type="EMBL" id="JAVFKM010000002">
    <property type="protein sequence ID" value="MEF3112852.1"/>
    <property type="molecule type" value="Genomic_DNA"/>
</dbReference>
<name>A0ABU7WNY7_9ACTN</name>
<proteinExistence type="predicted"/>
<evidence type="ECO:0000313" key="3">
    <source>
        <dbReference type="EMBL" id="MEF3112852.1"/>
    </source>
</evidence>
<protein>
    <submittedName>
        <fullName evidence="3">TadE/TadG family type IV pilus assembly protein</fullName>
    </submittedName>
</protein>